<reference evidence="2 3" key="1">
    <citation type="submission" date="2019-04" db="EMBL/GenBank/DDBJ databases">
        <title>An improved genome assembly and genetic linkage map for asparagus bean, Vigna unguiculata ssp. sesquipedialis.</title>
        <authorList>
            <person name="Xia Q."/>
            <person name="Zhang R."/>
            <person name="Dong Y."/>
        </authorList>
    </citation>
    <scope>NUCLEOTIDE SEQUENCE [LARGE SCALE GENOMIC DNA]</scope>
    <source>
        <tissue evidence="2">Leaf</tissue>
    </source>
</reference>
<proteinExistence type="predicted"/>
<sequence length="97" mass="10844">MEGLVMIVLSFWYGFGCFCARTVEKYYNTRLSETLSPKRELQKFATGLGVEHLAQATRLVLSNVSSHSGEDGSPKRGCDESSLDFELNPRPGEELRV</sequence>
<evidence type="ECO:0000313" key="2">
    <source>
        <dbReference type="EMBL" id="QCE11481.1"/>
    </source>
</evidence>
<organism evidence="2 3">
    <name type="scientific">Vigna unguiculata</name>
    <name type="common">Cowpea</name>
    <dbReference type="NCBI Taxonomy" id="3917"/>
    <lineage>
        <taxon>Eukaryota</taxon>
        <taxon>Viridiplantae</taxon>
        <taxon>Streptophyta</taxon>
        <taxon>Embryophyta</taxon>
        <taxon>Tracheophyta</taxon>
        <taxon>Spermatophyta</taxon>
        <taxon>Magnoliopsida</taxon>
        <taxon>eudicotyledons</taxon>
        <taxon>Gunneridae</taxon>
        <taxon>Pentapetalae</taxon>
        <taxon>rosids</taxon>
        <taxon>fabids</taxon>
        <taxon>Fabales</taxon>
        <taxon>Fabaceae</taxon>
        <taxon>Papilionoideae</taxon>
        <taxon>50 kb inversion clade</taxon>
        <taxon>NPAAA clade</taxon>
        <taxon>indigoferoid/millettioid clade</taxon>
        <taxon>Phaseoleae</taxon>
        <taxon>Vigna</taxon>
    </lineage>
</organism>
<feature type="region of interest" description="Disordered" evidence="1">
    <location>
        <begin position="64"/>
        <end position="97"/>
    </location>
</feature>
<dbReference type="AlphaFoldDB" id="A0A4D6NF09"/>
<protein>
    <submittedName>
        <fullName evidence="2">Uncharacterized protein</fullName>
    </submittedName>
</protein>
<evidence type="ECO:0000256" key="1">
    <source>
        <dbReference type="SAM" id="MobiDB-lite"/>
    </source>
</evidence>
<dbReference type="EMBL" id="CP039354">
    <property type="protein sequence ID" value="QCE11481.1"/>
    <property type="molecule type" value="Genomic_DNA"/>
</dbReference>
<name>A0A4D6NF09_VIGUN</name>
<feature type="compositionally biased region" description="Basic and acidic residues" evidence="1">
    <location>
        <begin position="68"/>
        <end position="79"/>
    </location>
</feature>
<keyword evidence="3" id="KW-1185">Reference proteome</keyword>
<accession>A0A4D6NF09</accession>
<dbReference type="Proteomes" id="UP000501690">
    <property type="component" value="Linkage Group LG10"/>
</dbReference>
<evidence type="ECO:0000313" key="3">
    <source>
        <dbReference type="Proteomes" id="UP000501690"/>
    </source>
</evidence>
<gene>
    <name evidence="2" type="ORF">DEO72_LG10g2714</name>
</gene>